<dbReference type="PANTHER" id="PTHR47545">
    <property type="entry name" value="MULTIFUNCTIONAL CCA PROTEIN"/>
    <property type="match status" value="1"/>
</dbReference>
<dbReference type="Gene3D" id="3.30.460.10">
    <property type="entry name" value="Beta Polymerase, domain 2"/>
    <property type="match status" value="1"/>
</dbReference>
<dbReference type="GO" id="GO:0016779">
    <property type="term" value="F:nucleotidyltransferase activity"/>
    <property type="evidence" value="ECO:0007669"/>
    <property type="project" value="UniProtKB-KW"/>
</dbReference>
<dbReference type="InterPro" id="IPR032828">
    <property type="entry name" value="PolyA_RNA-bd"/>
</dbReference>
<sequence length="425" mass="46254">MGGAVRDAILGLRPKDIDIEIHDTTDKARVITELRSIGHVDERGAFFGVLASRVDGQDFDISFPRSPSLSIVDAFSRRDFTINALGYDPSTGELIDPFNGTADLEKKVIRHTSDAFTDDPLRVLRAVQFAGRFGFSVAPETAVLCRKIAASLLPAPNVISVERIWGEWRKLARTGTHWVAAFQALDDTGAVDLFPELGALRGVKQDPNWHAEGDVWVHSALAAEQAAHKAEFEHLPAEDREIAVLGALVHDFGKVTHSHTENDGRITNRGHAFAGAVPATSFLHRIGAPAQLINKIIPIVREHMYHVGIGRPSRSQVRRLLRRLNPTGTGPTIYDWARVVDADCGGRGISSKPSPTAAWLEVATTTEVGDTPRKGLLTGHHLIQLGLKPGPAFKAVLAKALEAQDNGDFEDANGAITWAENHLQR</sequence>
<evidence type="ECO:0000256" key="5">
    <source>
        <dbReference type="ARBA" id="ARBA00022723"/>
    </source>
</evidence>
<evidence type="ECO:0000256" key="4">
    <source>
        <dbReference type="ARBA" id="ARBA00022695"/>
    </source>
</evidence>
<keyword evidence="5" id="KW-0479">Metal-binding</keyword>
<feature type="domain" description="HD" evidence="13">
    <location>
        <begin position="218"/>
        <end position="306"/>
    </location>
</feature>
<evidence type="ECO:0000256" key="10">
    <source>
        <dbReference type="ARBA" id="ARBA00022884"/>
    </source>
</evidence>
<dbReference type="GO" id="GO:0003723">
    <property type="term" value="F:RNA binding"/>
    <property type="evidence" value="ECO:0007669"/>
    <property type="project" value="UniProtKB-KW"/>
</dbReference>
<evidence type="ECO:0000259" key="13">
    <source>
        <dbReference type="Pfam" id="PF01966"/>
    </source>
</evidence>
<keyword evidence="8" id="KW-0067">ATP-binding</keyword>
<feature type="domain" description="Poly A polymerase head" evidence="12">
    <location>
        <begin position="2"/>
        <end position="110"/>
    </location>
</feature>
<dbReference type="Pfam" id="PF01966">
    <property type="entry name" value="HD"/>
    <property type="match status" value="1"/>
</dbReference>
<keyword evidence="10 11" id="KW-0694">RNA-binding</keyword>
<evidence type="ECO:0000256" key="1">
    <source>
        <dbReference type="ARBA" id="ARBA00001946"/>
    </source>
</evidence>
<comment type="similarity">
    <text evidence="11">Belongs to the tRNA nucleotidyltransferase/poly(A) polymerase family.</text>
</comment>
<evidence type="ECO:0000259" key="12">
    <source>
        <dbReference type="Pfam" id="PF01743"/>
    </source>
</evidence>
<dbReference type="InterPro" id="IPR003607">
    <property type="entry name" value="HD/PDEase_dom"/>
</dbReference>
<evidence type="ECO:0000256" key="9">
    <source>
        <dbReference type="ARBA" id="ARBA00022842"/>
    </source>
</evidence>
<dbReference type="Pfam" id="PF01743">
    <property type="entry name" value="PolyA_pol"/>
    <property type="match status" value="1"/>
</dbReference>
<evidence type="ECO:0000256" key="6">
    <source>
        <dbReference type="ARBA" id="ARBA00022741"/>
    </source>
</evidence>
<keyword evidence="3" id="KW-0819">tRNA processing</keyword>
<evidence type="ECO:0000313" key="15">
    <source>
        <dbReference type="EMBL" id="GGF14962.1"/>
    </source>
</evidence>
<dbReference type="Pfam" id="PF12627">
    <property type="entry name" value="PolyA_pol_RNAbd"/>
    <property type="match status" value="1"/>
</dbReference>
<organism evidence="15 16">
    <name type="scientific">Subtercola lobariae</name>
    <dbReference type="NCBI Taxonomy" id="1588641"/>
    <lineage>
        <taxon>Bacteria</taxon>
        <taxon>Bacillati</taxon>
        <taxon>Actinomycetota</taxon>
        <taxon>Actinomycetes</taxon>
        <taxon>Micrococcales</taxon>
        <taxon>Microbacteriaceae</taxon>
        <taxon>Subtercola</taxon>
    </lineage>
</organism>
<dbReference type="SUPFAM" id="SSF81891">
    <property type="entry name" value="Poly A polymerase C-terminal region-like"/>
    <property type="match status" value="1"/>
</dbReference>
<dbReference type="SUPFAM" id="SSF81301">
    <property type="entry name" value="Nucleotidyltransferase"/>
    <property type="match status" value="1"/>
</dbReference>
<protein>
    <submittedName>
        <fullName evidence="15">Multifunctional CCA protein</fullName>
    </submittedName>
</protein>
<comment type="cofactor">
    <cofactor evidence="1">
        <name>Mg(2+)</name>
        <dbReference type="ChEBI" id="CHEBI:18420"/>
    </cofactor>
</comment>
<dbReference type="InterPro" id="IPR043519">
    <property type="entry name" value="NT_sf"/>
</dbReference>
<dbReference type="InterPro" id="IPR050124">
    <property type="entry name" value="tRNA_CCA-adding_enzyme"/>
</dbReference>
<dbReference type="Proteomes" id="UP000598775">
    <property type="component" value="Unassembled WGS sequence"/>
</dbReference>
<name>A0A917B0Y9_9MICO</name>
<keyword evidence="9" id="KW-0460">Magnesium</keyword>
<dbReference type="GO" id="GO:0005524">
    <property type="term" value="F:ATP binding"/>
    <property type="evidence" value="ECO:0007669"/>
    <property type="project" value="UniProtKB-KW"/>
</dbReference>
<evidence type="ECO:0000256" key="2">
    <source>
        <dbReference type="ARBA" id="ARBA00022679"/>
    </source>
</evidence>
<dbReference type="GO" id="GO:0008033">
    <property type="term" value="P:tRNA processing"/>
    <property type="evidence" value="ECO:0007669"/>
    <property type="project" value="UniProtKB-KW"/>
</dbReference>
<keyword evidence="6" id="KW-0547">Nucleotide-binding</keyword>
<reference evidence="15 16" key="1">
    <citation type="journal article" date="2014" name="Int. J. Syst. Evol. Microbiol.">
        <title>Complete genome sequence of Corynebacterium casei LMG S-19264T (=DSM 44701T), isolated from a smear-ripened cheese.</title>
        <authorList>
            <consortium name="US DOE Joint Genome Institute (JGI-PGF)"/>
            <person name="Walter F."/>
            <person name="Albersmeier A."/>
            <person name="Kalinowski J."/>
            <person name="Ruckert C."/>
        </authorList>
    </citation>
    <scope>NUCLEOTIDE SEQUENCE [LARGE SCALE GENOMIC DNA]</scope>
    <source>
        <strain evidence="15 16">CGMCC 1.12976</strain>
    </source>
</reference>
<dbReference type="InterPro" id="IPR002646">
    <property type="entry name" value="PolA_pol_head_dom"/>
</dbReference>
<dbReference type="CDD" id="cd00077">
    <property type="entry name" value="HDc"/>
    <property type="match status" value="1"/>
</dbReference>
<dbReference type="RefSeq" id="WP_188673444.1">
    <property type="nucleotide sequence ID" value="NZ_BMGP01000001.1"/>
</dbReference>
<evidence type="ECO:0000313" key="16">
    <source>
        <dbReference type="Proteomes" id="UP000598775"/>
    </source>
</evidence>
<keyword evidence="7" id="KW-0692">RNA repair</keyword>
<evidence type="ECO:0000256" key="3">
    <source>
        <dbReference type="ARBA" id="ARBA00022694"/>
    </source>
</evidence>
<comment type="caution">
    <text evidence="15">The sequence shown here is derived from an EMBL/GenBank/DDBJ whole genome shotgun (WGS) entry which is preliminary data.</text>
</comment>
<proteinExistence type="inferred from homology"/>
<dbReference type="Gene3D" id="1.10.3090.10">
    <property type="entry name" value="cca-adding enzyme, domain 2"/>
    <property type="match status" value="2"/>
</dbReference>
<dbReference type="InterPro" id="IPR006674">
    <property type="entry name" value="HD_domain"/>
</dbReference>
<evidence type="ECO:0000259" key="14">
    <source>
        <dbReference type="Pfam" id="PF12627"/>
    </source>
</evidence>
<keyword evidence="2 11" id="KW-0808">Transferase</keyword>
<dbReference type="GO" id="GO:0046872">
    <property type="term" value="F:metal ion binding"/>
    <property type="evidence" value="ECO:0007669"/>
    <property type="project" value="UniProtKB-KW"/>
</dbReference>
<accession>A0A917B0Y9</accession>
<dbReference type="PANTHER" id="PTHR47545:SF1">
    <property type="entry name" value="MULTIFUNCTIONAL CCA PROTEIN"/>
    <property type="match status" value="1"/>
</dbReference>
<evidence type="ECO:0000256" key="7">
    <source>
        <dbReference type="ARBA" id="ARBA00022800"/>
    </source>
</evidence>
<dbReference type="GO" id="GO:0042245">
    <property type="term" value="P:RNA repair"/>
    <property type="evidence" value="ECO:0007669"/>
    <property type="project" value="UniProtKB-KW"/>
</dbReference>
<keyword evidence="4" id="KW-0548">Nucleotidyltransferase</keyword>
<evidence type="ECO:0000256" key="11">
    <source>
        <dbReference type="RuleBase" id="RU003953"/>
    </source>
</evidence>
<dbReference type="AlphaFoldDB" id="A0A917B0Y9"/>
<evidence type="ECO:0000256" key="8">
    <source>
        <dbReference type="ARBA" id="ARBA00022840"/>
    </source>
</evidence>
<feature type="domain" description="tRNA nucleotidyltransferase/poly(A) polymerase RNA and SrmB- binding" evidence="14">
    <location>
        <begin position="134"/>
        <end position="197"/>
    </location>
</feature>
<gene>
    <name evidence="15" type="primary">cca</name>
    <name evidence="15" type="ORF">GCM10011399_06090</name>
</gene>
<dbReference type="EMBL" id="BMGP01000001">
    <property type="protein sequence ID" value="GGF14962.1"/>
    <property type="molecule type" value="Genomic_DNA"/>
</dbReference>
<keyword evidence="16" id="KW-1185">Reference proteome</keyword>